<name>A0ABD2KNZ2_9BILA</name>
<evidence type="ECO:0000256" key="5">
    <source>
        <dbReference type="SAM" id="MobiDB-lite"/>
    </source>
</evidence>
<dbReference type="PANTHER" id="PTHR24409">
    <property type="entry name" value="ZINC FINGER PROTEIN 142"/>
    <property type="match status" value="1"/>
</dbReference>
<dbReference type="PANTHER" id="PTHR24409:SF330">
    <property type="entry name" value="ZINC FINGER PROTEIN 521"/>
    <property type="match status" value="1"/>
</dbReference>
<keyword evidence="1" id="KW-0479">Metal-binding</keyword>
<dbReference type="SMART" id="SM00355">
    <property type="entry name" value="ZnF_C2H2"/>
    <property type="match status" value="6"/>
</dbReference>
<evidence type="ECO:0000256" key="2">
    <source>
        <dbReference type="ARBA" id="ARBA00022737"/>
    </source>
</evidence>
<evidence type="ECO:0000256" key="1">
    <source>
        <dbReference type="ARBA" id="ARBA00022723"/>
    </source>
</evidence>
<evidence type="ECO:0000256" key="4">
    <source>
        <dbReference type="ARBA" id="ARBA00022833"/>
    </source>
</evidence>
<protein>
    <recommendedName>
        <fullName evidence="6">C2H2-type domain-containing protein</fullName>
    </recommendedName>
</protein>
<dbReference type="InterPro" id="IPR013087">
    <property type="entry name" value="Znf_C2H2_type"/>
</dbReference>
<dbReference type="InterPro" id="IPR036236">
    <property type="entry name" value="Znf_C2H2_sf"/>
</dbReference>
<feature type="domain" description="C2H2-type" evidence="6">
    <location>
        <begin position="254"/>
        <end position="275"/>
    </location>
</feature>
<keyword evidence="2" id="KW-0677">Repeat</keyword>
<keyword evidence="4" id="KW-0862">Zinc</keyword>
<feature type="region of interest" description="Disordered" evidence="5">
    <location>
        <begin position="111"/>
        <end position="134"/>
    </location>
</feature>
<accession>A0ABD2KNZ2</accession>
<feature type="compositionally biased region" description="Low complexity" evidence="5">
    <location>
        <begin position="116"/>
        <end position="129"/>
    </location>
</feature>
<keyword evidence="3" id="KW-0863">Zinc-finger</keyword>
<dbReference type="EMBL" id="JBICBT010000704">
    <property type="protein sequence ID" value="KAL3104616.1"/>
    <property type="molecule type" value="Genomic_DNA"/>
</dbReference>
<reference evidence="7 8" key="1">
    <citation type="submission" date="2024-10" db="EMBL/GenBank/DDBJ databases">
        <authorList>
            <person name="Kim D."/>
        </authorList>
    </citation>
    <scope>NUCLEOTIDE SEQUENCE [LARGE SCALE GENOMIC DNA]</scope>
    <source>
        <strain evidence="7">BH-2024</strain>
    </source>
</reference>
<keyword evidence="8" id="KW-1185">Reference proteome</keyword>
<dbReference type="PROSITE" id="PS00028">
    <property type="entry name" value="ZINC_FINGER_C2H2_1"/>
    <property type="match status" value="1"/>
</dbReference>
<dbReference type="Proteomes" id="UP001620626">
    <property type="component" value="Unassembled WGS sequence"/>
</dbReference>
<dbReference type="AlphaFoldDB" id="A0ABD2KNZ2"/>
<dbReference type="SUPFAM" id="SSF57667">
    <property type="entry name" value="beta-beta-alpha zinc fingers"/>
    <property type="match status" value="1"/>
</dbReference>
<organism evidence="7 8">
    <name type="scientific">Heterodera trifolii</name>
    <dbReference type="NCBI Taxonomy" id="157864"/>
    <lineage>
        <taxon>Eukaryota</taxon>
        <taxon>Metazoa</taxon>
        <taxon>Ecdysozoa</taxon>
        <taxon>Nematoda</taxon>
        <taxon>Chromadorea</taxon>
        <taxon>Rhabditida</taxon>
        <taxon>Tylenchina</taxon>
        <taxon>Tylenchomorpha</taxon>
        <taxon>Tylenchoidea</taxon>
        <taxon>Heteroderidae</taxon>
        <taxon>Heteroderinae</taxon>
        <taxon>Heterodera</taxon>
    </lineage>
</organism>
<gene>
    <name evidence="7" type="ORF">niasHT_022327</name>
</gene>
<comment type="caution">
    <text evidence="7">The sequence shown here is derived from an EMBL/GenBank/DDBJ whole genome shotgun (WGS) entry which is preliminary data.</text>
</comment>
<evidence type="ECO:0000313" key="8">
    <source>
        <dbReference type="Proteomes" id="UP001620626"/>
    </source>
</evidence>
<dbReference type="GO" id="GO:0008270">
    <property type="term" value="F:zinc ion binding"/>
    <property type="evidence" value="ECO:0007669"/>
    <property type="project" value="UniProtKB-KW"/>
</dbReference>
<evidence type="ECO:0000259" key="6">
    <source>
        <dbReference type="PROSITE" id="PS00028"/>
    </source>
</evidence>
<proteinExistence type="predicted"/>
<evidence type="ECO:0000313" key="7">
    <source>
        <dbReference type="EMBL" id="KAL3104616.1"/>
    </source>
</evidence>
<sequence length="484" mass="54282">MCSKDNNILWHCQICVHSKECLPADAARLFGADDLLQHIYAHLNYRPHKCNQCAFAASSPSELIQHSQKSMHYQLTLYNAENIFLKEICEEILEKCRQKETLAPQQYKNSADFAHSSQSSSPIPSLNSSTNTTHCQRGQQMDTFAAGGGSKMAQNFSMQMNSLPGGTNCDNLPPVPKALQKAVNECILGVSEVFASIPPSAKPNDFGALDNTKKAFNCASFEQRKCILCGNVTNSTTMKEYHCNTHLNLPLYRCRFCVAEFTKYIGWRKHMNDQHQRKSAKYERVEANWEELRKTMRAMFVPIGDSVGPLHNRQSPSSSSNTLALAEMPRGDAADNGYNGPIGNSQPLYSTPATVGKGTVTPVKVKTEFNEQQQTEELRQNGGTVAKKRRTLSKVQCAECDEFLPDSEMSRLNHTNVKHLMLCLFKCPMCAKEFTSTFNGLAYCVSHIKWHHSGQMIPYDEDMTLDDLPQKMVKIRARASELFP</sequence>
<evidence type="ECO:0000256" key="3">
    <source>
        <dbReference type="ARBA" id="ARBA00022771"/>
    </source>
</evidence>